<evidence type="ECO:0000256" key="1">
    <source>
        <dbReference type="ARBA" id="ARBA00010923"/>
    </source>
</evidence>
<keyword evidence="3" id="KW-0238">DNA-binding</keyword>
<accession>Q6EVS9</accession>
<dbReference type="PANTHER" id="PTHR30408:SF12">
    <property type="entry name" value="TYPE I RESTRICTION ENZYME MJAVIII SPECIFICITY SUBUNIT"/>
    <property type="match status" value="1"/>
</dbReference>
<evidence type="ECO:0000313" key="7">
    <source>
        <dbReference type="Proteomes" id="UP000268669"/>
    </source>
</evidence>
<dbReference type="EMBL" id="CP033713">
    <property type="protein sequence ID" value="AYW90828.1"/>
    <property type="molecule type" value="Genomic_DNA"/>
</dbReference>
<dbReference type="Pfam" id="PF01420">
    <property type="entry name" value="Methylase_S"/>
    <property type="match status" value="2"/>
</dbReference>
<keyword evidence="2" id="KW-0680">Restriction system</keyword>
<keyword evidence="6" id="KW-0489">Methyltransferase</keyword>
<dbReference type="Proteomes" id="UP000268669">
    <property type="component" value="Chromosome"/>
</dbReference>
<dbReference type="InterPro" id="IPR000055">
    <property type="entry name" value="Restrct_endonuc_typeI_TRD"/>
</dbReference>
<dbReference type="REBASE" id="279798">
    <property type="entry name" value="S.Yps581ORF5460P"/>
</dbReference>
<dbReference type="PANTHER" id="PTHR30408">
    <property type="entry name" value="TYPE-1 RESTRICTION ENZYME ECOKI SPECIFICITY PROTEIN"/>
    <property type="match status" value="1"/>
</dbReference>
<dbReference type="GO" id="GO:0003677">
    <property type="term" value="F:DNA binding"/>
    <property type="evidence" value="ECO:0007669"/>
    <property type="project" value="UniProtKB-KW"/>
</dbReference>
<feature type="domain" description="Type I restriction modification DNA specificity" evidence="4">
    <location>
        <begin position="240"/>
        <end position="395"/>
    </location>
</feature>
<dbReference type="AlphaFoldDB" id="Q6EVS9"/>
<evidence type="ECO:0000256" key="2">
    <source>
        <dbReference type="ARBA" id="ARBA00022747"/>
    </source>
</evidence>
<reference evidence="5 7" key="3">
    <citation type="submission" date="2018-11" db="EMBL/GenBank/DDBJ databases">
        <title>FDA dAtabase for Regulatory Grade micrObial Sequences (FDA-ARGOS): Supporting development and validation of Infectious Disease Dx tests.</title>
        <authorList>
            <person name="Bliska J."/>
            <person name="Cleland M.-M."/>
            <person name="Tallon L."/>
            <person name="Sadzewicz L."/>
            <person name="Zhao X."/>
            <person name="Vavikolanu K."/>
            <person name="Mehta A."/>
            <person name="Aluvathingal J."/>
            <person name="Nadendla S."/>
            <person name="Yan Y."/>
            <person name="Sichtig H."/>
        </authorList>
    </citation>
    <scope>NUCLEOTIDE SEQUENCE [LARGE SCALE GENOMIC DNA]</scope>
    <source>
        <strain evidence="5 7">FDAARGOS_581</strain>
    </source>
</reference>
<gene>
    <name evidence="6" type="primary">api50</name>
    <name evidence="5" type="ORF">EGX47_05455</name>
</gene>
<evidence type="ECO:0000313" key="5">
    <source>
        <dbReference type="EMBL" id="AYW90828.1"/>
    </source>
</evidence>
<reference evidence="6" key="2">
    <citation type="journal article" date="2004" name="Infect. Immun.">
        <title>YAPI, a new Yersinia pseudotuberculosis pathogenicity island.</title>
        <authorList>
            <person name="Collyn F."/>
            <person name="Billault A."/>
            <person name="Mullet C."/>
            <person name="Simonet M."/>
            <person name="Marceau M."/>
        </authorList>
    </citation>
    <scope>NUCLEOTIDE SEQUENCE</scope>
    <source>
        <strain evidence="6">32777</strain>
    </source>
</reference>
<dbReference type="InterPro" id="IPR052021">
    <property type="entry name" value="Type-I_RS_S_subunit"/>
</dbReference>
<sequence length="449" mass="49781">MGSEWLDITLGEFLNLKRGYDLPKSKRNSGNIPIISSSGFSGNHDKPMVYGPGVVTGRYGTIGEVFYVNESYWPLNTTLYVDDFKGNSPLFCYYLLQTINFRAYSDKAAVPGINRNHIHMANIRVPKSVVTQDNIAVVLKKLEDKITNNLEINKTLEQITQALFNSWFVDFEPVKAKIAVLEAGGSQEEATLAAMTAISGKDADSLAIFEREHPEQYTELKATAELFPSAMQESELGETPEGWNVCNIKSSVTELRRGISPKYTEETDGVTVINQKCIRNHTINFSLARLHDSKKRTISGRELQVGDVLVNSTGTGTLGRLAPIRYLAETVIADSHVTVVRADTAKITASYLSGLLMKYEQFIESNGSGSTGQTELRKEVLEEIYFPCPPLILGQLFDKFTNRLNAKLSLLEQQITVLSQLRDTLLPKLLSGEITLPESEQAVSEAENV</sequence>
<dbReference type="GO" id="GO:0008168">
    <property type="term" value="F:methyltransferase activity"/>
    <property type="evidence" value="ECO:0007669"/>
    <property type="project" value="UniProtKB-KW"/>
</dbReference>
<keyword evidence="5" id="KW-0255">Endonuclease</keyword>
<keyword evidence="5" id="KW-0378">Hydrolase</keyword>
<protein>
    <submittedName>
        <fullName evidence="6">Putative HsdS-like DNA methylase</fullName>
    </submittedName>
    <submittedName>
        <fullName evidence="5">Restriction endonuclease subunit S</fullName>
    </submittedName>
</protein>
<dbReference type="Gene3D" id="3.90.220.20">
    <property type="entry name" value="DNA methylase specificity domains"/>
    <property type="match status" value="2"/>
</dbReference>
<reference evidence="6" key="1">
    <citation type="journal article" date="2002" name="Infect. Immun.">
        <title>Yersinia pseudotuberculosis harbors a type IV pilus gene cluster that contributes to pathogenicity.</title>
        <authorList>
            <person name="Marceau M."/>
        </authorList>
    </citation>
    <scope>NUCLEOTIDE SEQUENCE</scope>
    <source>
        <strain evidence="6">32777</strain>
    </source>
</reference>
<dbReference type="CDD" id="cd17267">
    <property type="entry name" value="RMtype1_S_EcoAO83I-TRD1-CR1_like"/>
    <property type="match status" value="1"/>
</dbReference>
<evidence type="ECO:0000259" key="4">
    <source>
        <dbReference type="Pfam" id="PF01420"/>
    </source>
</evidence>
<dbReference type="GO" id="GO:0004519">
    <property type="term" value="F:endonuclease activity"/>
    <property type="evidence" value="ECO:0007669"/>
    <property type="project" value="UniProtKB-KW"/>
</dbReference>
<feature type="domain" description="Type I restriction modification DNA specificity" evidence="4">
    <location>
        <begin position="3"/>
        <end position="158"/>
    </location>
</feature>
<dbReference type="GO" id="GO:0009307">
    <property type="term" value="P:DNA restriction-modification system"/>
    <property type="evidence" value="ECO:0007669"/>
    <property type="project" value="UniProtKB-KW"/>
</dbReference>
<dbReference type="GO" id="GO:0032259">
    <property type="term" value="P:methylation"/>
    <property type="evidence" value="ECO:0007669"/>
    <property type="project" value="UniProtKB-KW"/>
</dbReference>
<comment type="similarity">
    <text evidence="1">Belongs to the type-I restriction system S methylase family.</text>
</comment>
<dbReference type="SUPFAM" id="SSF116734">
    <property type="entry name" value="DNA methylase specificity domain"/>
    <property type="match status" value="2"/>
</dbReference>
<keyword evidence="5" id="KW-0540">Nuclease</keyword>
<keyword evidence="6" id="KW-0808">Transferase</keyword>
<name>Q6EVS9_YERPU</name>
<dbReference type="RefSeq" id="WP_050128429.1">
    <property type="nucleotide sequence ID" value="NZ_AP028968.1"/>
</dbReference>
<dbReference type="REBASE" id="9749">
    <property type="entry name" value="S.Yps32777ORFAP"/>
</dbReference>
<organism evidence="6">
    <name type="scientific">Yersinia pseudotuberculosis</name>
    <dbReference type="NCBI Taxonomy" id="633"/>
    <lineage>
        <taxon>Bacteria</taxon>
        <taxon>Pseudomonadati</taxon>
        <taxon>Pseudomonadota</taxon>
        <taxon>Gammaproteobacteria</taxon>
        <taxon>Enterobacterales</taxon>
        <taxon>Yersiniaceae</taxon>
        <taxon>Yersinia</taxon>
    </lineage>
</organism>
<dbReference type="EMBL" id="AJ627388">
    <property type="protein sequence ID" value="CAF28524.1"/>
    <property type="molecule type" value="Genomic_DNA"/>
</dbReference>
<dbReference type="InterPro" id="IPR044946">
    <property type="entry name" value="Restrct_endonuc_typeI_TRD_sf"/>
</dbReference>
<proteinExistence type="inferred from homology"/>
<evidence type="ECO:0000313" key="6">
    <source>
        <dbReference type="EMBL" id="CAF28524.1"/>
    </source>
</evidence>
<keyword evidence="7" id="KW-1185">Reference proteome</keyword>
<evidence type="ECO:0000256" key="3">
    <source>
        <dbReference type="ARBA" id="ARBA00023125"/>
    </source>
</evidence>